<name>A0A6B0UN34_IXORI</name>
<feature type="signal peptide" evidence="1">
    <location>
        <begin position="1"/>
        <end position="21"/>
    </location>
</feature>
<organism evidence="2">
    <name type="scientific">Ixodes ricinus</name>
    <name type="common">Common tick</name>
    <name type="synonym">Acarus ricinus</name>
    <dbReference type="NCBI Taxonomy" id="34613"/>
    <lineage>
        <taxon>Eukaryota</taxon>
        <taxon>Metazoa</taxon>
        <taxon>Ecdysozoa</taxon>
        <taxon>Arthropoda</taxon>
        <taxon>Chelicerata</taxon>
        <taxon>Arachnida</taxon>
        <taxon>Acari</taxon>
        <taxon>Parasitiformes</taxon>
        <taxon>Ixodida</taxon>
        <taxon>Ixodoidea</taxon>
        <taxon>Ixodidae</taxon>
        <taxon>Ixodinae</taxon>
        <taxon>Ixodes</taxon>
    </lineage>
</organism>
<feature type="chain" id="PRO_5025590108" evidence="1">
    <location>
        <begin position="22"/>
        <end position="121"/>
    </location>
</feature>
<dbReference type="PROSITE" id="PS51257">
    <property type="entry name" value="PROKAR_LIPOPROTEIN"/>
    <property type="match status" value="1"/>
</dbReference>
<dbReference type="EMBL" id="GIFC01009157">
    <property type="protein sequence ID" value="MXU91240.1"/>
    <property type="molecule type" value="Transcribed_RNA"/>
</dbReference>
<keyword evidence="1" id="KW-0732">Signal</keyword>
<evidence type="ECO:0000256" key="1">
    <source>
        <dbReference type="SAM" id="SignalP"/>
    </source>
</evidence>
<protein>
    <submittedName>
        <fullName evidence="2">Putative secreted protein</fullName>
    </submittedName>
</protein>
<proteinExistence type="predicted"/>
<accession>A0A6B0UN34</accession>
<sequence>MAPSRSTAWWWSWTPVGASCAACTLPSTRSTCSPRCWSTRDTSTWAPTGTLTSDASSFNGTTRSMERLWRIGFREASRRDRRLRAEGSKHSLDVQRKRVGSASCGFKAWFSSCRGWEQQTC</sequence>
<evidence type="ECO:0000313" key="2">
    <source>
        <dbReference type="EMBL" id="MXU91240.1"/>
    </source>
</evidence>
<reference evidence="2" key="1">
    <citation type="submission" date="2019-12" db="EMBL/GenBank/DDBJ databases">
        <title>An insight into the sialome of adult female Ixodes ricinus ticks feeding for 6 days.</title>
        <authorList>
            <person name="Perner J."/>
            <person name="Ribeiro J.M.C."/>
        </authorList>
    </citation>
    <scope>NUCLEOTIDE SEQUENCE</scope>
    <source>
        <strain evidence="2">Semi-engorged</strain>
        <tissue evidence="2">Salivary glands</tissue>
    </source>
</reference>
<dbReference type="AlphaFoldDB" id="A0A6B0UN34"/>